<feature type="domain" description="Protein-arginine deiminase C-terminal" evidence="1">
    <location>
        <begin position="11"/>
        <end position="149"/>
    </location>
</feature>
<dbReference type="GO" id="GO:0004668">
    <property type="term" value="F:protein-arginine deiminase activity"/>
    <property type="evidence" value="ECO:0007669"/>
    <property type="project" value="InterPro"/>
</dbReference>
<dbReference type="PANTHER" id="PTHR10837">
    <property type="entry name" value="PEPTIDYLARGININE DEIMINASE"/>
    <property type="match status" value="1"/>
</dbReference>
<dbReference type="Pfam" id="PF03068">
    <property type="entry name" value="PAD"/>
    <property type="match status" value="1"/>
</dbReference>
<gene>
    <name evidence="2" type="ORF">FVEG_16941</name>
</gene>
<dbReference type="EMBL" id="DS022257">
    <property type="protein sequence ID" value="EWG52175.1"/>
    <property type="molecule type" value="Genomic_DNA"/>
</dbReference>
<reference evidence="2 3" key="1">
    <citation type="journal article" date="2010" name="Nature">
        <title>Comparative genomics reveals mobile pathogenicity chromosomes in Fusarium.</title>
        <authorList>
            <person name="Ma L.J."/>
            <person name="van der Does H.C."/>
            <person name="Borkovich K.A."/>
            <person name="Coleman J.J."/>
            <person name="Daboussi M.J."/>
            <person name="Di Pietro A."/>
            <person name="Dufresne M."/>
            <person name="Freitag M."/>
            <person name="Grabherr M."/>
            <person name="Henrissat B."/>
            <person name="Houterman P.M."/>
            <person name="Kang S."/>
            <person name="Shim W.B."/>
            <person name="Woloshuk C."/>
            <person name="Xie X."/>
            <person name="Xu J.R."/>
            <person name="Antoniw J."/>
            <person name="Baker S.E."/>
            <person name="Bluhm B.H."/>
            <person name="Breakspear A."/>
            <person name="Brown D.W."/>
            <person name="Butchko R.A."/>
            <person name="Chapman S."/>
            <person name="Coulson R."/>
            <person name="Coutinho P.M."/>
            <person name="Danchin E.G."/>
            <person name="Diener A."/>
            <person name="Gale L.R."/>
            <person name="Gardiner D.M."/>
            <person name="Goff S."/>
            <person name="Hammond-Kosack K.E."/>
            <person name="Hilburn K."/>
            <person name="Hua-Van A."/>
            <person name="Jonkers W."/>
            <person name="Kazan K."/>
            <person name="Kodira C.D."/>
            <person name="Koehrsen M."/>
            <person name="Kumar L."/>
            <person name="Lee Y.H."/>
            <person name="Li L."/>
            <person name="Manners J.M."/>
            <person name="Miranda-Saavedra D."/>
            <person name="Mukherjee M."/>
            <person name="Park G."/>
            <person name="Park J."/>
            <person name="Park S.Y."/>
            <person name="Proctor R.H."/>
            <person name="Regev A."/>
            <person name="Ruiz-Roldan M.C."/>
            <person name="Sain D."/>
            <person name="Sakthikumar S."/>
            <person name="Sykes S."/>
            <person name="Schwartz D.C."/>
            <person name="Turgeon B.G."/>
            <person name="Wapinski I."/>
            <person name="Yoder O."/>
            <person name="Young S."/>
            <person name="Zeng Q."/>
            <person name="Zhou S."/>
            <person name="Galagan J."/>
            <person name="Cuomo C.A."/>
            <person name="Kistler H.C."/>
            <person name="Rep M."/>
        </authorList>
    </citation>
    <scope>NUCLEOTIDE SEQUENCE [LARGE SCALE GENOMIC DNA]</scope>
    <source>
        <strain evidence="3">M3125 / FGSC 7600</strain>
    </source>
</reference>
<sequence>MGAWDGRAPLMVDFLKAQEVQDPLILDTSWLYVGHVDEFLQFLPACNERGWILMVADPLKGLDLLRKASKAGHGNVKAVSRSLRVEEKKQELCLPAQTIQEALKFKDFDAIQKNSAQRIEANLNILKRETGITDKDIFRVPMLFYYAESDSWLCPG</sequence>
<dbReference type="InterPro" id="IPR004303">
    <property type="entry name" value="PAD"/>
</dbReference>
<dbReference type="Proteomes" id="UP000009096">
    <property type="component" value="Chromosome 9"/>
</dbReference>
<dbReference type="GO" id="GO:0005509">
    <property type="term" value="F:calcium ion binding"/>
    <property type="evidence" value="ECO:0007669"/>
    <property type="project" value="InterPro"/>
</dbReference>
<dbReference type="EMBL" id="CM000586">
    <property type="protein sequence ID" value="EWG52175.1"/>
    <property type="molecule type" value="Genomic_DNA"/>
</dbReference>
<dbReference type="KEGG" id="fvr:FVEG_16941"/>
<dbReference type="InterPro" id="IPR013530">
    <property type="entry name" value="PAD_C"/>
</dbReference>
<protein>
    <recommendedName>
        <fullName evidence="1">Protein-arginine deiminase C-terminal domain-containing protein</fullName>
    </recommendedName>
</protein>
<dbReference type="GO" id="GO:0005737">
    <property type="term" value="C:cytoplasm"/>
    <property type="evidence" value="ECO:0007669"/>
    <property type="project" value="InterPro"/>
</dbReference>
<proteinExistence type="predicted"/>
<evidence type="ECO:0000313" key="2">
    <source>
        <dbReference type="EMBL" id="EWG52175.1"/>
    </source>
</evidence>
<organism evidence="2 3">
    <name type="scientific">Gibberella moniliformis (strain M3125 / FGSC 7600)</name>
    <name type="common">Maize ear and stalk rot fungus</name>
    <name type="synonym">Fusarium verticillioides</name>
    <dbReference type="NCBI Taxonomy" id="334819"/>
    <lineage>
        <taxon>Eukaryota</taxon>
        <taxon>Fungi</taxon>
        <taxon>Dikarya</taxon>
        <taxon>Ascomycota</taxon>
        <taxon>Pezizomycotina</taxon>
        <taxon>Sordariomycetes</taxon>
        <taxon>Hypocreomycetidae</taxon>
        <taxon>Hypocreales</taxon>
        <taxon>Nectriaceae</taxon>
        <taxon>Fusarium</taxon>
        <taxon>Fusarium fujikuroi species complex</taxon>
    </lineage>
</organism>
<dbReference type="PANTHER" id="PTHR10837:SF8">
    <property type="entry name" value="PROTEIN-ARGININE DEIMINASE"/>
    <property type="match status" value="1"/>
</dbReference>
<dbReference type="VEuPathDB" id="FungiDB:FVEG_16941"/>
<evidence type="ECO:0000259" key="1">
    <source>
        <dbReference type="Pfam" id="PF03068"/>
    </source>
</evidence>
<dbReference type="Gene3D" id="3.75.10.10">
    <property type="entry name" value="L-arginine/glycine Amidinotransferase, Chain A"/>
    <property type="match status" value="1"/>
</dbReference>
<dbReference type="RefSeq" id="XP_018758366.1">
    <property type="nucleotide sequence ID" value="XM_018906177.1"/>
</dbReference>
<accession>W7MWU5</accession>
<dbReference type="GeneID" id="30073817"/>
<dbReference type="AlphaFoldDB" id="W7MWU5"/>
<dbReference type="SUPFAM" id="SSF55909">
    <property type="entry name" value="Pentein"/>
    <property type="match status" value="1"/>
</dbReference>
<name>W7MWU5_GIBM7</name>
<keyword evidence="3" id="KW-1185">Reference proteome</keyword>
<evidence type="ECO:0000313" key="3">
    <source>
        <dbReference type="Proteomes" id="UP000009096"/>
    </source>
</evidence>